<dbReference type="AlphaFoldDB" id="A0AAQ4CR64"/>
<evidence type="ECO:0000313" key="2">
    <source>
        <dbReference type="Proteomes" id="UP001319921"/>
    </source>
</evidence>
<dbReference type="EMBL" id="AP025226">
    <property type="protein sequence ID" value="BDB98295.1"/>
    <property type="molecule type" value="Genomic_DNA"/>
</dbReference>
<organism evidence="1 2">
    <name type="scientific">Saccharolobus caldissimus</name>
    <dbReference type="NCBI Taxonomy" id="1702097"/>
    <lineage>
        <taxon>Archaea</taxon>
        <taxon>Thermoproteota</taxon>
        <taxon>Thermoprotei</taxon>
        <taxon>Sulfolobales</taxon>
        <taxon>Sulfolobaceae</taxon>
        <taxon>Saccharolobus</taxon>
    </lineage>
</organism>
<name>A0AAQ4CR64_9CREN</name>
<dbReference type="GeneID" id="68866046"/>
<sequence length="363" mass="44339">MKKDIIRLWQFLKNIDDIKWSQQEDKGYEVVNKHWEYCGINEKPNYNIESYYLSLWLTYIYDYRQRTELLWPDTEDESSGKGLAIMMYITYLYIDQKLEIENIKQKVYNRQLDRLCICSQLCIPARTNWKYPLQSLWRTLKILNNFNRNIVELMKYVYNIDETEPIRNVAYALYLITYDFKKDENEVMSILYDKELFKKEKLKWKKSKNYYHKRVWAGVRDFFKGSYSKEFLSKLNWNKLYLEQLELPGDIHNIYFIENIGLDSLLEDILDDIPDDYRAMLRKFYEENRDALRQMNLYVEQFDVTYDYDREMCKKARCKICPLYVGQKHKINLNNIIKKIYHKENLEKIIEITPIRLCNGWNG</sequence>
<evidence type="ECO:0000313" key="1">
    <source>
        <dbReference type="EMBL" id="BDB98295.1"/>
    </source>
</evidence>
<dbReference type="KEGG" id="scas:SACC_13120"/>
<dbReference type="RefSeq" id="WP_229572193.1">
    <property type="nucleotide sequence ID" value="NZ_AP025226.1"/>
</dbReference>
<proteinExistence type="predicted"/>
<gene>
    <name evidence="1" type="ORF">SACC_13120</name>
</gene>
<dbReference type="Proteomes" id="UP001319921">
    <property type="component" value="Chromosome"/>
</dbReference>
<accession>A0AAQ4CR64</accession>
<protein>
    <submittedName>
        <fullName evidence="1">Uncharacterized protein</fullName>
    </submittedName>
</protein>
<reference evidence="1 2" key="1">
    <citation type="journal article" date="2022" name="Microbiol. Resour. Announc.">
        <title>Complete Genome Sequence of the Hyperthermophilic and Acidophilic Archaeon Saccharolobus caldissimus Strain HS-3T.</title>
        <authorList>
            <person name="Sakai H.D."/>
            <person name="Kurosawa N."/>
        </authorList>
    </citation>
    <scope>NUCLEOTIDE SEQUENCE [LARGE SCALE GENOMIC DNA]</scope>
    <source>
        <strain evidence="1 2">JCM32116</strain>
    </source>
</reference>
<keyword evidence="2" id="KW-1185">Reference proteome</keyword>